<name>A0ABP9H554_9ACTN</name>
<evidence type="ECO:0000256" key="3">
    <source>
        <dbReference type="ARBA" id="ARBA00023163"/>
    </source>
</evidence>
<dbReference type="SUPFAM" id="SSF46689">
    <property type="entry name" value="Homeodomain-like"/>
    <property type="match status" value="2"/>
</dbReference>
<dbReference type="InterPro" id="IPR009057">
    <property type="entry name" value="Homeodomain-like_sf"/>
</dbReference>
<dbReference type="InterPro" id="IPR052158">
    <property type="entry name" value="INH-QAR"/>
</dbReference>
<dbReference type="PROSITE" id="PS01124">
    <property type="entry name" value="HTH_ARAC_FAMILY_2"/>
    <property type="match status" value="1"/>
</dbReference>
<dbReference type="Pfam" id="PF01965">
    <property type="entry name" value="DJ-1_PfpI"/>
    <property type="match status" value="1"/>
</dbReference>
<keyword evidence="2" id="KW-0238">DNA-binding</keyword>
<dbReference type="EMBL" id="BAABIL010000014">
    <property type="protein sequence ID" value="GAA4962048.1"/>
    <property type="molecule type" value="Genomic_DNA"/>
</dbReference>
<evidence type="ECO:0000313" key="5">
    <source>
        <dbReference type="EMBL" id="GAA4962048.1"/>
    </source>
</evidence>
<evidence type="ECO:0000259" key="4">
    <source>
        <dbReference type="PROSITE" id="PS01124"/>
    </source>
</evidence>
<dbReference type="PANTHER" id="PTHR43130">
    <property type="entry name" value="ARAC-FAMILY TRANSCRIPTIONAL REGULATOR"/>
    <property type="match status" value="1"/>
</dbReference>
<proteinExistence type="predicted"/>
<gene>
    <name evidence="5" type="ORF">GCM10023225_02020</name>
</gene>
<accession>A0ABP9H554</accession>
<organism evidence="5 6">
    <name type="scientific">Kineococcus glutinatus</name>
    <dbReference type="NCBI Taxonomy" id="1070872"/>
    <lineage>
        <taxon>Bacteria</taxon>
        <taxon>Bacillati</taxon>
        <taxon>Actinomycetota</taxon>
        <taxon>Actinomycetes</taxon>
        <taxon>Kineosporiales</taxon>
        <taxon>Kineosporiaceae</taxon>
        <taxon>Kineococcus</taxon>
    </lineage>
</organism>
<keyword evidence="3" id="KW-0804">Transcription</keyword>
<dbReference type="InterPro" id="IPR018060">
    <property type="entry name" value="HTH_AraC"/>
</dbReference>
<keyword evidence="1" id="KW-0805">Transcription regulation</keyword>
<evidence type="ECO:0000256" key="2">
    <source>
        <dbReference type="ARBA" id="ARBA00023125"/>
    </source>
</evidence>
<dbReference type="InterPro" id="IPR018062">
    <property type="entry name" value="HTH_AraC-typ_CS"/>
</dbReference>
<dbReference type="RefSeq" id="WP_345710436.1">
    <property type="nucleotide sequence ID" value="NZ_BAABIL010000014.1"/>
</dbReference>
<dbReference type="Proteomes" id="UP001501195">
    <property type="component" value="Unassembled WGS sequence"/>
</dbReference>
<evidence type="ECO:0000256" key="1">
    <source>
        <dbReference type="ARBA" id="ARBA00023015"/>
    </source>
</evidence>
<dbReference type="SMART" id="SM00342">
    <property type="entry name" value="HTH_ARAC"/>
    <property type="match status" value="1"/>
</dbReference>
<protein>
    <submittedName>
        <fullName evidence="5">Helix-turn-helix domain-containing protein</fullName>
    </submittedName>
</protein>
<comment type="caution">
    <text evidence="5">The sequence shown here is derived from an EMBL/GenBank/DDBJ whole genome shotgun (WGS) entry which is preliminary data.</text>
</comment>
<dbReference type="Gene3D" id="1.10.10.60">
    <property type="entry name" value="Homeodomain-like"/>
    <property type="match status" value="1"/>
</dbReference>
<dbReference type="Gene3D" id="3.40.50.880">
    <property type="match status" value="1"/>
</dbReference>
<feature type="domain" description="HTH araC/xylS-type" evidence="4">
    <location>
        <begin position="231"/>
        <end position="329"/>
    </location>
</feature>
<dbReference type="InterPro" id="IPR002818">
    <property type="entry name" value="DJ-1/PfpI"/>
</dbReference>
<dbReference type="Pfam" id="PF12833">
    <property type="entry name" value="HTH_18"/>
    <property type="match status" value="1"/>
</dbReference>
<dbReference type="PROSITE" id="PS00041">
    <property type="entry name" value="HTH_ARAC_FAMILY_1"/>
    <property type="match status" value="1"/>
</dbReference>
<dbReference type="SUPFAM" id="SSF52317">
    <property type="entry name" value="Class I glutamine amidotransferase-like"/>
    <property type="match status" value="1"/>
</dbReference>
<reference evidence="6" key="1">
    <citation type="journal article" date="2019" name="Int. J. Syst. Evol. Microbiol.">
        <title>The Global Catalogue of Microorganisms (GCM) 10K type strain sequencing project: providing services to taxonomists for standard genome sequencing and annotation.</title>
        <authorList>
            <consortium name="The Broad Institute Genomics Platform"/>
            <consortium name="The Broad Institute Genome Sequencing Center for Infectious Disease"/>
            <person name="Wu L."/>
            <person name="Ma J."/>
        </authorList>
    </citation>
    <scope>NUCLEOTIDE SEQUENCE [LARGE SCALE GENOMIC DNA]</scope>
    <source>
        <strain evidence="6">JCM 18126</strain>
    </source>
</reference>
<evidence type="ECO:0000313" key="6">
    <source>
        <dbReference type="Proteomes" id="UP001501195"/>
    </source>
</evidence>
<keyword evidence="6" id="KW-1185">Reference proteome</keyword>
<dbReference type="CDD" id="cd03137">
    <property type="entry name" value="GATase1_AraC_1"/>
    <property type="match status" value="1"/>
</dbReference>
<dbReference type="PANTHER" id="PTHR43130:SF3">
    <property type="entry name" value="HTH-TYPE TRANSCRIPTIONAL REGULATOR RV1931C"/>
    <property type="match status" value="1"/>
</dbReference>
<sequence>MTEQTRRALRDVVVVVDEGVSPFEMAVACEVFGIDRSAQGLPRFDFAVCSPRPGAVRTKTGFGVLVEHGLDRLDSADLVVVAPSHDDACTDGRSCRLGPEPGPDLTAALRAAVERGATVASLCAATFTLARAGLLDGRRATTHWMYTRRLAEEFTAIDVVPDVLYVEDGPVATSAGTAAAIDLCLHLLRCSHGTAVANAVARRMVVPPHRDGGQAQFVQAPVRPCTDDSLQRALEWAQANLQADIDVAGWAQHAVMSPRTFARRFRDETGLSPHRWLLEQRVHLARLLLEEGDESVDEVARRCGFGSPAMLRQHFTRLTGTTPTSYRRTFRGAGSGLVPA</sequence>
<dbReference type="InterPro" id="IPR029062">
    <property type="entry name" value="Class_I_gatase-like"/>
</dbReference>